<evidence type="ECO:0008006" key="3">
    <source>
        <dbReference type="Google" id="ProtNLM"/>
    </source>
</evidence>
<proteinExistence type="predicted"/>
<accession>A0A086A9Z3</accession>
<name>A0A086A9Z3_9FLAO</name>
<organism evidence="1 2">
    <name type="scientific">Chryseobacterium soli</name>
    <dbReference type="NCBI Taxonomy" id="445961"/>
    <lineage>
        <taxon>Bacteria</taxon>
        <taxon>Pseudomonadati</taxon>
        <taxon>Bacteroidota</taxon>
        <taxon>Flavobacteriia</taxon>
        <taxon>Flavobacteriales</taxon>
        <taxon>Weeksellaceae</taxon>
        <taxon>Chryseobacterium group</taxon>
        <taxon>Chryseobacterium</taxon>
    </lineage>
</organism>
<dbReference type="eggNOG" id="ENOG50314RV">
    <property type="taxonomic scope" value="Bacteria"/>
</dbReference>
<evidence type="ECO:0000313" key="2">
    <source>
        <dbReference type="Proteomes" id="UP000028705"/>
    </source>
</evidence>
<protein>
    <recommendedName>
        <fullName evidence="3">Lipocalin-like domain-containing protein</fullName>
    </recommendedName>
</protein>
<dbReference type="AlphaFoldDB" id="A0A086A9Z3"/>
<dbReference type="EMBL" id="JPRH01000002">
    <property type="protein sequence ID" value="KFF13507.1"/>
    <property type="molecule type" value="Genomic_DNA"/>
</dbReference>
<reference evidence="1 2" key="1">
    <citation type="submission" date="2014-07" db="EMBL/GenBank/DDBJ databases">
        <title>Genome of Chryseobacterium soli DSM 19298.</title>
        <authorList>
            <person name="Stropko S.J."/>
            <person name="Pipes S.E."/>
            <person name="Newman J."/>
        </authorList>
    </citation>
    <scope>NUCLEOTIDE SEQUENCE [LARGE SCALE GENOMIC DNA]</scope>
    <source>
        <strain evidence="1 2">DSM 19298</strain>
    </source>
</reference>
<gene>
    <name evidence="1" type="ORF">IW15_06880</name>
</gene>
<comment type="caution">
    <text evidence="1">The sequence shown here is derived from an EMBL/GenBank/DDBJ whole genome shotgun (WGS) entry which is preliminary data.</text>
</comment>
<dbReference type="Proteomes" id="UP000028705">
    <property type="component" value="Unassembled WGS sequence"/>
</dbReference>
<keyword evidence="2" id="KW-1185">Reference proteome</keyword>
<evidence type="ECO:0000313" key="1">
    <source>
        <dbReference type="EMBL" id="KFF13507.1"/>
    </source>
</evidence>
<sequence length="103" mass="11776">MQCNSQKDEDPRLLGQWEGTLKDAQTENPIGKIVLEFTKDGKFVQYVGQGNSQNIIPSTYTAQNNTIISTDKANEKDESHYTIKNDTLIITYQGFENKYVKRK</sequence>